<evidence type="ECO:0000256" key="3">
    <source>
        <dbReference type="SAM" id="MobiDB-lite"/>
    </source>
</evidence>
<proteinExistence type="predicted"/>
<dbReference type="Gene3D" id="1.10.246.20">
    <property type="entry name" value="Coactivator CBP, KIX domain"/>
    <property type="match status" value="1"/>
</dbReference>
<dbReference type="InterPro" id="IPR036546">
    <property type="entry name" value="MED15_KIX"/>
</dbReference>
<name>A0ABD3HTL1_9MARC</name>
<evidence type="ECO:0000313" key="6">
    <source>
        <dbReference type="Proteomes" id="UP001633002"/>
    </source>
</evidence>
<comment type="caution">
    <text evidence="5">The sequence shown here is derived from an EMBL/GenBank/DDBJ whole genome shotgun (WGS) entry which is preliminary data.</text>
</comment>
<dbReference type="InterPro" id="IPR036529">
    <property type="entry name" value="KIX_dom_sf"/>
</dbReference>
<protein>
    <recommendedName>
        <fullName evidence="4">Mediator complex subunit 15 KIX domain-containing protein</fullName>
    </recommendedName>
</protein>
<gene>
    <name evidence="5" type="ORF">R1sor_007927</name>
</gene>
<feature type="domain" description="Mediator complex subunit 15 KIX" evidence="4">
    <location>
        <begin position="5"/>
        <end position="77"/>
    </location>
</feature>
<feature type="region of interest" description="Disordered" evidence="3">
    <location>
        <begin position="167"/>
        <end position="217"/>
    </location>
</feature>
<evidence type="ECO:0000259" key="4">
    <source>
        <dbReference type="Pfam" id="PF16987"/>
    </source>
</evidence>
<dbReference type="Proteomes" id="UP001633002">
    <property type="component" value="Unassembled WGS sequence"/>
</dbReference>
<dbReference type="GO" id="GO:0005634">
    <property type="term" value="C:nucleus"/>
    <property type="evidence" value="ECO:0007669"/>
    <property type="project" value="UniProtKB-SubCell"/>
</dbReference>
<evidence type="ECO:0000256" key="1">
    <source>
        <dbReference type="ARBA" id="ARBA00004123"/>
    </source>
</evidence>
<organism evidence="5 6">
    <name type="scientific">Riccia sorocarpa</name>
    <dbReference type="NCBI Taxonomy" id="122646"/>
    <lineage>
        <taxon>Eukaryota</taxon>
        <taxon>Viridiplantae</taxon>
        <taxon>Streptophyta</taxon>
        <taxon>Embryophyta</taxon>
        <taxon>Marchantiophyta</taxon>
        <taxon>Marchantiopsida</taxon>
        <taxon>Marchantiidae</taxon>
        <taxon>Marchantiales</taxon>
        <taxon>Ricciaceae</taxon>
        <taxon>Riccia</taxon>
    </lineage>
</organism>
<accession>A0ABD3HTL1</accession>
<comment type="subcellular location">
    <subcellularLocation>
        <location evidence="1">Nucleus</location>
    </subcellularLocation>
</comment>
<dbReference type="Pfam" id="PF16987">
    <property type="entry name" value="KIX_2"/>
    <property type="match status" value="1"/>
</dbReference>
<keyword evidence="6" id="KW-1185">Reference proteome</keyword>
<evidence type="ECO:0000313" key="5">
    <source>
        <dbReference type="EMBL" id="KAL3694276.1"/>
    </source>
</evidence>
<keyword evidence="2" id="KW-0539">Nucleus</keyword>
<sequence length="217" mass="24694">MLDKGDWRSEQKPETREATVKEIATHLEQFIPSQQVHRSVLKFSRKFEQHCWETATSFGEYQDKIKDEMASIKEYDQLCQDNPFTNRKYEGFLGAIRITYNSRTVAGPTDQIKRDPEDITLEESAKTVLRRNAPLKAAVHKLLMAKALKQRKGGSVLFNAMEALRHKKEESELSSPQDGDGGSPTPDITPEESQVGPNRRLLQALNPIQKKNKIPGF</sequence>
<evidence type="ECO:0000256" key="2">
    <source>
        <dbReference type="ARBA" id="ARBA00023242"/>
    </source>
</evidence>
<dbReference type="AlphaFoldDB" id="A0ABD3HTL1"/>
<reference evidence="5 6" key="1">
    <citation type="submission" date="2024-09" db="EMBL/GenBank/DDBJ databases">
        <title>Chromosome-scale assembly of Riccia sorocarpa.</title>
        <authorList>
            <person name="Paukszto L."/>
        </authorList>
    </citation>
    <scope>NUCLEOTIDE SEQUENCE [LARGE SCALE GENOMIC DNA]</scope>
    <source>
        <strain evidence="5">LP-2024</strain>
        <tissue evidence="5">Aerial parts of the thallus</tissue>
    </source>
</reference>
<dbReference type="EMBL" id="JBJQOH010000003">
    <property type="protein sequence ID" value="KAL3694276.1"/>
    <property type="molecule type" value="Genomic_DNA"/>
</dbReference>